<keyword evidence="2" id="KW-1185">Reference proteome</keyword>
<sequence length="235" mass="25196">QQTSTPASPSQPAPAQSSLPPNPVNSNTPVSNSTASNSTASNSTTPSSNATSTSSPSSAFSSLPPPGAEPVYITITAPKPQDTLKAIGRAITFSWSYSSNFAVAPKYLNICAVPQTWLNNPNYQNYSIVDLLDPSTTTYTWNTSKITNPELIESKYILFIYDERGWQPQNTGGAGRLQASSTFSFSLYKPGSYVPLSDYHCAECSAASTSLPPLILMTATPIIIFIVSHFYFSID</sequence>
<proteinExistence type="predicted"/>
<dbReference type="EMBL" id="CAJVQC010047102">
    <property type="protein sequence ID" value="CAG8784143.1"/>
    <property type="molecule type" value="Genomic_DNA"/>
</dbReference>
<reference evidence="1" key="1">
    <citation type="submission" date="2021-06" db="EMBL/GenBank/DDBJ databases">
        <authorList>
            <person name="Kallberg Y."/>
            <person name="Tangrot J."/>
            <person name="Rosling A."/>
        </authorList>
    </citation>
    <scope>NUCLEOTIDE SEQUENCE</scope>
    <source>
        <strain evidence="1">MA461A</strain>
    </source>
</reference>
<feature type="non-terminal residue" evidence="1">
    <location>
        <position position="1"/>
    </location>
</feature>
<accession>A0ACA9RAS7</accession>
<protein>
    <submittedName>
        <fullName evidence="1">11978_t:CDS:1</fullName>
    </submittedName>
</protein>
<gene>
    <name evidence="1" type="ORF">RPERSI_LOCUS18031</name>
</gene>
<dbReference type="Proteomes" id="UP000789920">
    <property type="component" value="Unassembled WGS sequence"/>
</dbReference>
<evidence type="ECO:0000313" key="1">
    <source>
        <dbReference type="EMBL" id="CAG8784143.1"/>
    </source>
</evidence>
<organism evidence="1 2">
    <name type="scientific">Racocetra persica</name>
    <dbReference type="NCBI Taxonomy" id="160502"/>
    <lineage>
        <taxon>Eukaryota</taxon>
        <taxon>Fungi</taxon>
        <taxon>Fungi incertae sedis</taxon>
        <taxon>Mucoromycota</taxon>
        <taxon>Glomeromycotina</taxon>
        <taxon>Glomeromycetes</taxon>
        <taxon>Diversisporales</taxon>
        <taxon>Gigasporaceae</taxon>
        <taxon>Racocetra</taxon>
    </lineage>
</organism>
<evidence type="ECO:0000313" key="2">
    <source>
        <dbReference type="Proteomes" id="UP000789920"/>
    </source>
</evidence>
<name>A0ACA9RAS7_9GLOM</name>
<comment type="caution">
    <text evidence="1">The sequence shown here is derived from an EMBL/GenBank/DDBJ whole genome shotgun (WGS) entry which is preliminary data.</text>
</comment>